<dbReference type="SUPFAM" id="SSF54631">
    <property type="entry name" value="CBS-domain pair"/>
    <property type="match status" value="1"/>
</dbReference>
<reference evidence="4 5" key="1">
    <citation type="submission" date="2007-10" db="EMBL/GenBank/DDBJ databases">
        <title>Complete sequence of Desulfococcus oleovorans Hxd3.</title>
        <authorList>
            <consortium name="US DOE Joint Genome Institute"/>
            <person name="Copeland A."/>
            <person name="Lucas S."/>
            <person name="Lapidus A."/>
            <person name="Barry K."/>
            <person name="Glavina del Rio T."/>
            <person name="Dalin E."/>
            <person name="Tice H."/>
            <person name="Pitluck S."/>
            <person name="Kiss H."/>
            <person name="Brettin T."/>
            <person name="Bruce D."/>
            <person name="Detter J.C."/>
            <person name="Han C."/>
            <person name="Schmutz J."/>
            <person name="Larimer F."/>
            <person name="Land M."/>
            <person name="Hauser L."/>
            <person name="Kyrpides N."/>
            <person name="Kim E."/>
            <person name="Wawrik B."/>
            <person name="Richardson P."/>
        </authorList>
    </citation>
    <scope>NUCLEOTIDE SEQUENCE [LARGE SCALE GENOMIC DNA]</scope>
    <source>
        <strain evidence="5">DSM 6200 / JCM 39069 / Hxd3</strain>
    </source>
</reference>
<gene>
    <name evidence="4" type="ordered locus">Dole_1201</name>
</gene>
<dbReference type="InterPro" id="IPR051257">
    <property type="entry name" value="Diverse_CBS-Domain"/>
</dbReference>
<dbReference type="Gene3D" id="3.10.580.10">
    <property type="entry name" value="CBS-domain"/>
    <property type="match status" value="1"/>
</dbReference>
<dbReference type="CDD" id="cd04586">
    <property type="entry name" value="CBS_pair_BON_assoc"/>
    <property type="match status" value="1"/>
</dbReference>
<dbReference type="InterPro" id="IPR046342">
    <property type="entry name" value="CBS_dom_sf"/>
</dbReference>
<evidence type="ECO:0000256" key="1">
    <source>
        <dbReference type="ARBA" id="ARBA00023122"/>
    </source>
</evidence>
<dbReference type="RefSeq" id="WP_012174625.1">
    <property type="nucleotide sequence ID" value="NC_009943.1"/>
</dbReference>
<dbReference type="EMBL" id="CP000859">
    <property type="protein sequence ID" value="ABW67007.1"/>
    <property type="molecule type" value="Genomic_DNA"/>
</dbReference>
<protein>
    <submittedName>
        <fullName evidence="4">CBS domain containing membrane protein</fullName>
    </submittedName>
</protein>
<dbReference type="STRING" id="96561.Dole_1201"/>
<dbReference type="HOGENOM" id="CLU_040681_9_0_7"/>
<dbReference type="OrthoDB" id="9790355at2"/>
<evidence type="ECO:0000259" key="3">
    <source>
        <dbReference type="PROSITE" id="PS51371"/>
    </source>
</evidence>
<dbReference type="InterPro" id="IPR000644">
    <property type="entry name" value="CBS_dom"/>
</dbReference>
<keyword evidence="1 2" id="KW-0129">CBS domain</keyword>
<accession>A8ZXP9</accession>
<dbReference type="PROSITE" id="PS51371">
    <property type="entry name" value="CBS"/>
    <property type="match status" value="2"/>
</dbReference>
<evidence type="ECO:0000313" key="5">
    <source>
        <dbReference type="Proteomes" id="UP000008561"/>
    </source>
</evidence>
<dbReference type="SMART" id="SM00116">
    <property type="entry name" value="CBS"/>
    <property type="match status" value="2"/>
</dbReference>
<sequence>MIRARDIMTKEVITVSPETDIAQATRLLLENHINGAPVVNADGELVGMLCQSDLIVQQKKIPLPSIFTFLDGVFSFSSTKSLEKEMQKIAATTVADAMSTDPVSVTPDATVEDVASLMAEKHFHTIPVVENSKVVGVLGKEDVLKTLVGGKG</sequence>
<dbReference type="PANTHER" id="PTHR43080">
    <property type="entry name" value="CBS DOMAIN-CONTAINING PROTEIN CBSX3, MITOCHONDRIAL"/>
    <property type="match status" value="1"/>
</dbReference>
<dbReference type="eggNOG" id="COG0517">
    <property type="taxonomic scope" value="Bacteria"/>
</dbReference>
<feature type="domain" description="CBS" evidence="3">
    <location>
        <begin position="98"/>
        <end position="152"/>
    </location>
</feature>
<dbReference type="KEGG" id="dol:Dole_1201"/>
<proteinExistence type="predicted"/>
<feature type="domain" description="CBS" evidence="3">
    <location>
        <begin position="8"/>
        <end position="65"/>
    </location>
</feature>
<keyword evidence="5" id="KW-1185">Reference proteome</keyword>
<dbReference type="PANTHER" id="PTHR43080:SF2">
    <property type="entry name" value="CBS DOMAIN-CONTAINING PROTEIN"/>
    <property type="match status" value="1"/>
</dbReference>
<dbReference type="AlphaFoldDB" id="A8ZXP9"/>
<evidence type="ECO:0000313" key="4">
    <source>
        <dbReference type="EMBL" id="ABW67007.1"/>
    </source>
</evidence>
<dbReference type="Pfam" id="PF00571">
    <property type="entry name" value="CBS"/>
    <property type="match status" value="2"/>
</dbReference>
<name>A8ZXP9_DESOH</name>
<dbReference type="Proteomes" id="UP000008561">
    <property type="component" value="Chromosome"/>
</dbReference>
<evidence type="ECO:0000256" key="2">
    <source>
        <dbReference type="PROSITE-ProRule" id="PRU00703"/>
    </source>
</evidence>
<organism evidence="4 5">
    <name type="scientific">Desulfosudis oleivorans (strain DSM 6200 / JCM 39069 / Hxd3)</name>
    <name type="common">Desulfococcus oleovorans</name>
    <dbReference type="NCBI Taxonomy" id="96561"/>
    <lineage>
        <taxon>Bacteria</taxon>
        <taxon>Pseudomonadati</taxon>
        <taxon>Thermodesulfobacteriota</taxon>
        <taxon>Desulfobacteria</taxon>
        <taxon>Desulfobacterales</taxon>
        <taxon>Desulfosudaceae</taxon>
        <taxon>Desulfosudis</taxon>
    </lineage>
</organism>